<dbReference type="EMBL" id="PZZP01000001">
    <property type="protein sequence ID" value="PTM59448.1"/>
    <property type="molecule type" value="Genomic_DNA"/>
</dbReference>
<dbReference type="Proteomes" id="UP000241639">
    <property type="component" value="Unassembled WGS sequence"/>
</dbReference>
<comment type="caution">
    <text evidence="2">The sequence shown here is derived from an EMBL/GenBank/DDBJ whole genome shotgun (WGS) entry which is preliminary data.</text>
</comment>
<organism evidence="2 3">
    <name type="scientific">Desmospora activa DSM 45169</name>
    <dbReference type="NCBI Taxonomy" id="1121389"/>
    <lineage>
        <taxon>Bacteria</taxon>
        <taxon>Bacillati</taxon>
        <taxon>Bacillota</taxon>
        <taxon>Bacilli</taxon>
        <taxon>Bacillales</taxon>
        <taxon>Thermoactinomycetaceae</taxon>
        <taxon>Desmospora</taxon>
    </lineage>
</organism>
<dbReference type="CDD" id="cd00431">
    <property type="entry name" value="cysteine_hydrolases"/>
    <property type="match status" value="1"/>
</dbReference>
<dbReference type="GO" id="GO:0008936">
    <property type="term" value="F:nicotinamidase activity"/>
    <property type="evidence" value="ECO:0007669"/>
    <property type="project" value="InterPro"/>
</dbReference>
<dbReference type="InterPro" id="IPR000868">
    <property type="entry name" value="Isochorismatase-like_dom"/>
</dbReference>
<dbReference type="AlphaFoldDB" id="A0A2T4ZC41"/>
<dbReference type="PANTHER" id="PTHR47297:SF2">
    <property type="entry name" value="OS02G0606800 PROTEIN"/>
    <property type="match status" value="1"/>
</dbReference>
<sequence>MDAKQSLTFLEDAQQRLAELPFETVSAILAQAQGAERVYLVFVDIIRGFCDEGVLASERVREMVKPVRSLADAFLAQGLPASNLLFLQDDHPADAVEFAAFPPHCVRGSGEEETVEELRSLVEMEGAQLFRKNATNGLFGVNTAGEPFHAFLRRVLTEPVTFVVVGDCTDLCIYQNAMGIRLLANQDNVQARVIVSRSHVRTYDLPVAAAKQIGALPHDGDLLDVVFLSHMRQNGIDVVAGIQS</sequence>
<dbReference type="PANTHER" id="PTHR47297">
    <property type="match status" value="1"/>
</dbReference>
<protein>
    <submittedName>
        <fullName evidence="2">Nicotinamidase-related amidase</fullName>
    </submittedName>
</protein>
<dbReference type="InterPro" id="IPR036380">
    <property type="entry name" value="Isochorismatase-like_sf"/>
</dbReference>
<evidence type="ECO:0000259" key="1">
    <source>
        <dbReference type="Pfam" id="PF00857"/>
    </source>
</evidence>
<dbReference type="GO" id="GO:0019365">
    <property type="term" value="P:pyridine nucleotide salvage"/>
    <property type="evidence" value="ECO:0007669"/>
    <property type="project" value="InterPro"/>
</dbReference>
<name>A0A2T4ZC41_9BACL</name>
<dbReference type="SUPFAM" id="SSF52499">
    <property type="entry name" value="Isochorismatase-like hydrolases"/>
    <property type="match status" value="1"/>
</dbReference>
<dbReference type="Gene3D" id="3.40.50.850">
    <property type="entry name" value="Isochorismatase-like"/>
    <property type="match status" value="1"/>
</dbReference>
<evidence type="ECO:0000313" key="2">
    <source>
        <dbReference type="EMBL" id="PTM59448.1"/>
    </source>
</evidence>
<proteinExistence type="predicted"/>
<evidence type="ECO:0000313" key="3">
    <source>
        <dbReference type="Proteomes" id="UP000241639"/>
    </source>
</evidence>
<keyword evidence="3" id="KW-1185">Reference proteome</keyword>
<dbReference type="InterPro" id="IPR044717">
    <property type="entry name" value="NIC1"/>
</dbReference>
<reference evidence="2 3" key="1">
    <citation type="submission" date="2018-04" db="EMBL/GenBank/DDBJ databases">
        <title>Genomic Encyclopedia of Archaeal and Bacterial Type Strains, Phase II (KMG-II): from individual species to whole genera.</title>
        <authorList>
            <person name="Goeker M."/>
        </authorList>
    </citation>
    <scope>NUCLEOTIDE SEQUENCE [LARGE SCALE GENOMIC DNA]</scope>
    <source>
        <strain evidence="2 3">DSM 45169</strain>
    </source>
</reference>
<dbReference type="OrthoDB" id="4305745at2"/>
<gene>
    <name evidence="2" type="ORF">C8J48_2070</name>
</gene>
<dbReference type="RefSeq" id="WP_107726448.1">
    <property type="nucleotide sequence ID" value="NZ_PZZP01000001.1"/>
</dbReference>
<feature type="domain" description="Isochorismatase-like" evidence="1">
    <location>
        <begin position="40"/>
        <end position="179"/>
    </location>
</feature>
<accession>A0A2T4ZC41</accession>
<dbReference type="Pfam" id="PF00857">
    <property type="entry name" value="Isochorismatase"/>
    <property type="match status" value="1"/>
</dbReference>